<gene>
    <name evidence="1" type="ORF">EVAR_31268_1</name>
</gene>
<dbReference type="EMBL" id="BGZK01000394">
    <property type="protein sequence ID" value="GBP41143.1"/>
    <property type="molecule type" value="Genomic_DNA"/>
</dbReference>
<evidence type="ECO:0000313" key="1">
    <source>
        <dbReference type="EMBL" id="GBP41143.1"/>
    </source>
</evidence>
<name>A0A4C1VR38_EUMVA</name>
<reference evidence="1 2" key="1">
    <citation type="journal article" date="2019" name="Commun. Biol.">
        <title>The bagworm genome reveals a unique fibroin gene that provides high tensile strength.</title>
        <authorList>
            <person name="Kono N."/>
            <person name="Nakamura H."/>
            <person name="Ohtoshi R."/>
            <person name="Tomita M."/>
            <person name="Numata K."/>
            <person name="Arakawa K."/>
        </authorList>
    </citation>
    <scope>NUCLEOTIDE SEQUENCE [LARGE SCALE GENOMIC DNA]</scope>
</reference>
<protein>
    <submittedName>
        <fullName evidence="1">Uncharacterized protein</fullName>
    </submittedName>
</protein>
<comment type="caution">
    <text evidence="1">The sequence shown here is derived from an EMBL/GenBank/DDBJ whole genome shotgun (WGS) entry which is preliminary data.</text>
</comment>
<accession>A0A4C1VR38</accession>
<keyword evidence="2" id="KW-1185">Reference proteome</keyword>
<proteinExistence type="predicted"/>
<dbReference type="AlphaFoldDB" id="A0A4C1VR38"/>
<evidence type="ECO:0000313" key="2">
    <source>
        <dbReference type="Proteomes" id="UP000299102"/>
    </source>
</evidence>
<dbReference type="Proteomes" id="UP000299102">
    <property type="component" value="Unassembled WGS sequence"/>
</dbReference>
<dbReference type="OrthoDB" id="411823at2759"/>
<sequence>MLNTVQRSVALEACRAHQTLSLHSTLTFSKLLPLVTRVKETIWLYEVKHGKDLGNTFVDRELKKPIYYGKLPHPMHLARNQTLIPWTVSP</sequence>
<organism evidence="1 2">
    <name type="scientific">Eumeta variegata</name>
    <name type="common">Bagworm moth</name>
    <name type="synonym">Eumeta japonica</name>
    <dbReference type="NCBI Taxonomy" id="151549"/>
    <lineage>
        <taxon>Eukaryota</taxon>
        <taxon>Metazoa</taxon>
        <taxon>Ecdysozoa</taxon>
        <taxon>Arthropoda</taxon>
        <taxon>Hexapoda</taxon>
        <taxon>Insecta</taxon>
        <taxon>Pterygota</taxon>
        <taxon>Neoptera</taxon>
        <taxon>Endopterygota</taxon>
        <taxon>Lepidoptera</taxon>
        <taxon>Glossata</taxon>
        <taxon>Ditrysia</taxon>
        <taxon>Tineoidea</taxon>
        <taxon>Psychidae</taxon>
        <taxon>Oiketicinae</taxon>
        <taxon>Eumeta</taxon>
    </lineage>
</organism>